<comment type="caution">
    <text evidence="2">The sequence shown here is derived from an EMBL/GenBank/DDBJ whole genome shotgun (WGS) entry which is preliminary data.</text>
</comment>
<evidence type="ECO:0000256" key="1">
    <source>
        <dbReference type="SAM" id="MobiDB-lite"/>
    </source>
</evidence>
<gene>
    <name evidence="2" type="ORF">OIU77_005918</name>
</gene>
<reference evidence="2" key="1">
    <citation type="submission" date="2022-10" db="EMBL/GenBank/DDBJ databases">
        <authorList>
            <person name="Hyden B.L."/>
            <person name="Feng K."/>
            <person name="Yates T."/>
            <person name="Jawdy S."/>
            <person name="Smart L.B."/>
            <person name="Muchero W."/>
        </authorList>
    </citation>
    <scope>NUCLEOTIDE SEQUENCE</scope>
    <source>
        <tissue evidence="2">Shoot tip</tissue>
    </source>
</reference>
<reference evidence="2" key="2">
    <citation type="journal article" date="2023" name="Int. J. Mol. Sci.">
        <title>De Novo Assembly and Annotation of 11 Diverse Shrub Willow (Salix) Genomes Reveals Novel Gene Organization in Sex-Linked Regions.</title>
        <authorList>
            <person name="Hyden B."/>
            <person name="Feng K."/>
            <person name="Yates T.B."/>
            <person name="Jawdy S."/>
            <person name="Cereghino C."/>
            <person name="Smart L.B."/>
            <person name="Muchero W."/>
        </authorList>
    </citation>
    <scope>NUCLEOTIDE SEQUENCE</scope>
    <source>
        <tissue evidence="2">Shoot tip</tissue>
    </source>
</reference>
<accession>A0ABQ9ATT0</accession>
<evidence type="ECO:0000313" key="2">
    <source>
        <dbReference type="EMBL" id="KAJ6355423.1"/>
    </source>
</evidence>
<keyword evidence="3" id="KW-1185">Reference proteome</keyword>
<dbReference type="PANTHER" id="PTHR34130:SF3">
    <property type="entry name" value="DUF1645 FAMILY PROTEIN"/>
    <property type="match status" value="1"/>
</dbReference>
<dbReference type="PANTHER" id="PTHR34130">
    <property type="entry name" value="OS08G0243800 PROTEIN"/>
    <property type="match status" value="1"/>
</dbReference>
<organism evidence="2 3">
    <name type="scientific">Salix suchowensis</name>
    <dbReference type="NCBI Taxonomy" id="1278906"/>
    <lineage>
        <taxon>Eukaryota</taxon>
        <taxon>Viridiplantae</taxon>
        <taxon>Streptophyta</taxon>
        <taxon>Embryophyta</taxon>
        <taxon>Tracheophyta</taxon>
        <taxon>Spermatophyta</taxon>
        <taxon>Magnoliopsida</taxon>
        <taxon>eudicotyledons</taxon>
        <taxon>Gunneridae</taxon>
        <taxon>Pentapetalae</taxon>
        <taxon>rosids</taxon>
        <taxon>fabids</taxon>
        <taxon>Malpighiales</taxon>
        <taxon>Salicaceae</taxon>
        <taxon>Saliceae</taxon>
        <taxon>Salix</taxon>
    </lineage>
</organism>
<name>A0ABQ9ATT0_9ROSI</name>
<dbReference type="Proteomes" id="UP001141253">
    <property type="component" value="Chromosome 18"/>
</dbReference>
<feature type="region of interest" description="Disordered" evidence="1">
    <location>
        <begin position="1"/>
        <end position="31"/>
    </location>
</feature>
<sequence length="99" mass="10676">MNLSDIKNRQARRNYPMSMFPPVDTDGKKAPANQSCISKGSCRLLRVLSCKDPTSVAVATSFLVPQGNVNCDFTSRADGSLTGDSDGTFMVMAPSLWSI</sequence>
<dbReference type="EMBL" id="JAPFFI010000017">
    <property type="protein sequence ID" value="KAJ6355423.1"/>
    <property type="molecule type" value="Genomic_DNA"/>
</dbReference>
<protein>
    <submittedName>
        <fullName evidence="2">Uncharacterized protein</fullName>
    </submittedName>
</protein>
<evidence type="ECO:0000313" key="3">
    <source>
        <dbReference type="Proteomes" id="UP001141253"/>
    </source>
</evidence>
<proteinExistence type="predicted"/>